<keyword evidence="2" id="KW-1185">Reference proteome</keyword>
<proteinExistence type="predicted"/>
<comment type="caution">
    <text evidence="1">The sequence shown here is derived from an EMBL/GenBank/DDBJ whole genome shotgun (WGS) entry which is preliminary data.</text>
</comment>
<reference evidence="2" key="1">
    <citation type="journal article" date="2023" name="G3 (Bethesda)">
        <title>Genome assembly and association tests identify interacting loci associated with vigor, precocity, and sex in interspecific pistachio rootstocks.</title>
        <authorList>
            <person name="Palmer W."/>
            <person name="Jacygrad E."/>
            <person name="Sagayaradj S."/>
            <person name="Cavanaugh K."/>
            <person name="Han R."/>
            <person name="Bertier L."/>
            <person name="Beede B."/>
            <person name="Kafkas S."/>
            <person name="Golino D."/>
            <person name="Preece J."/>
            <person name="Michelmore R."/>
        </authorList>
    </citation>
    <scope>NUCLEOTIDE SEQUENCE [LARGE SCALE GENOMIC DNA]</scope>
</reference>
<name>A0ACC1B6C5_9ROSI</name>
<accession>A0ACC1B6C5</accession>
<protein>
    <submittedName>
        <fullName evidence="1">Uncharacterized protein</fullName>
    </submittedName>
</protein>
<dbReference type="EMBL" id="CM047902">
    <property type="protein sequence ID" value="KAJ0094515.1"/>
    <property type="molecule type" value="Genomic_DNA"/>
</dbReference>
<gene>
    <name evidence="1" type="ORF">Patl1_15547</name>
</gene>
<evidence type="ECO:0000313" key="1">
    <source>
        <dbReference type="EMBL" id="KAJ0094515.1"/>
    </source>
</evidence>
<dbReference type="Proteomes" id="UP001164250">
    <property type="component" value="Chromosome 6"/>
</dbReference>
<evidence type="ECO:0000313" key="2">
    <source>
        <dbReference type="Proteomes" id="UP001164250"/>
    </source>
</evidence>
<sequence>MVFSIDFEIFLPSILQLRHLPSLMLILFLFTSITINLRLDFPTHPFAVPVTFAARPITVRFGFFPRPLTLSLLASILLRPPLFWVVYFFIIISSPLHDMLWNALKYIFDWFVVGIRSFSTLVIIFHAQLQDPGLRVEIV</sequence>
<organism evidence="1 2">
    <name type="scientific">Pistacia atlantica</name>
    <dbReference type="NCBI Taxonomy" id="434234"/>
    <lineage>
        <taxon>Eukaryota</taxon>
        <taxon>Viridiplantae</taxon>
        <taxon>Streptophyta</taxon>
        <taxon>Embryophyta</taxon>
        <taxon>Tracheophyta</taxon>
        <taxon>Spermatophyta</taxon>
        <taxon>Magnoliopsida</taxon>
        <taxon>eudicotyledons</taxon>
        <taxon>Gunneridae</taxon>
        <taxon>Pentapetalae</taxon>
        <taxon>rosids</taxon>
        <taxon>malvids</taxon>
        <taxon>Sapindales</taxon>
        <taxon>Anacardiaceae</taxon>
        <taxon>Pistacia</taxon>
    </lineage>
</organism>